<organism evidence="2">
    <name type="scientific">Cladocopium goreaui</name>
    <dbReference type="NCBI Taxonomy" id="2562237"/>
    <lineage>
        <taxon>Eukaryota</taxon>
        <taxon>Sar</taxon>
        <taxon>Alveolata</taxon>
        <taxon>Dinophyceae</taxon>
        <taxon>Suessiales</taxon>
        <taxon>Symbiodiniaceae</taxon>
        <taxon>Cladocopium</taxon>
    </lineage>
</organism>
<dbReference type="GO" id="GO:0034553">
    <property type="term" value="P:mitochondrial respiratory chain complex II assembly"/>
    <property type="evidence" value="ECO:0007669"/>
    <property type="project" value="TreeGrafter"/>
</dbReference>
<dbReference type="EMBL" id="CAMXCT030002574">
    <property type="protein sequence ID" value="CAL4786356.1"/>
    <property type="molecule type" value="Genomic_DNA"/>
</dbReference>
<dbReference type="GO" id="GO:0006099">
    <property type="term" value="P:tricarboxylic acid cycle"/>
    <property type="evidence" value="ECO:0007669"/>
    <property type="project" value="TreeGrafter"/>
</dbReference>
<dbReference type="EMBL" id="CAMXCT010002574">
    <property type="protein sequence ID" value="CAI3999044.1"/>
    <property type="molecule type" value="Genomic_DNA"/>
</dbReference>
<evidence type="ECO:0000313" key="5">
    <source>
        <dbReference type="Proteomes" id="UP001152797"/>
    </source>
</evidence>
<comment type="caution">
    <text evidence="2">The sequence shown here is derived from an EMBL/GenBank/DDBJ whole genome shotgun (WGS) entry which is preliminary data.</text>
</comment>
<keyword evidence="5" id="KW-1185">Reference proteome</keyword>
<dbReference type="SUPFAM" id="SSF109910">
    <property type="entry name" value="YgfY-like"/>
    <property type="match status" value="1"/>
</dbReference>
<dbReference type="GO" id="GO:0005739">
    <property type="term" value="C:mitochondrion"/>
    <property type="evidence" value="ECO:0007669"/>
    <property type="project" value="TreeGrafter"/>
</dbReference>
<sequence>MVTLTKLRAWRCFRSAAAADAARLVRMPATLKLSSLDAARRQVLWQSRTREWMEMNSLLGCFVESHLATLNDDQVQQLSRLLTHRDVVLYPWLAGKAPVPAEMLNEPNDRNEVMVMLLRYVNPKHPALKQIS</sequence>
<dbReference type="Gene3D" id="1.10.150.250">
    <property type="entry name" value="Flavinator of succinate dehydrogenase"/>
    <property type="match status" value="1"/>
</dbReference>
<dbReference type="InterPro" id="IPR005631">
    <property type="entry name" value="SDH"/>
</dbReference>
<dbReference type="Pfam" id="PF03937">
    <property type="entry name" value="Sdh5"/>
    <property type="match status" value="1"/>
</dbReference>
<gene>
    <name evidence="2" type="ORF">C1SCF055_LOCUS25294</name>
</gene>
<dbReference type="OrthoDB" id="424813at2759"/>
<dbReference type="PANTHER" id="PTHR12469">
    <property type="entry name" value="PROTEIN EMI5 HOMOLOG, MITOCHONDRIAL"/>
    <property type="match status" value="1"/>
</dbReference>
<evidence type="ECO:0000313" key="2">
    <source>
        <dbReference type="EMBL" id="CAI3999044.1"/>
    </source>
</evidence>
<keyword evidence="1" id="KW-0143">Chaperone</keyword>
<protein>
    <submittedName>
        <fullName evidence="4">Succinate dehydrogenase assembly factor 2</fullName>
    </submittedName>
</protein>
<reference evidence="2" key="1">
    <citation type="submission" date="2022-10" db="EMBL/GenBank/DDBJ databases">
        <authorList>
            <person name="Chen Y."/>
            <person name="Dougan E. K."/>
            <person name="Chan C."/>
            <person name="Rhodes N."/>
            <person name="Thang M."/>
        </authorList>
    </citation>
    <scope>NUCLEOTIDE SEQUENCE</scope>
</reference>
<proteinExistence type="predicted"/>
<evidence type="ECO:0000313" key="3">
    <source>
        <dbReference type="EMBL" id="CAL1152419.1"/>
    </source>
</evidence>
<dbReference type="EMBL" id="CAMXCT020002574">
    <property type="protein sequence ID" value="CAL1152419.1"/>
    <property type="molecule type" value="Genomic_DNA"/>
</dbReference>
<dbReference type="GO" id="GO:0006121">
    <property type="term" value="P:mitochondrial electron transport, succinate to ubiquinone"/>
    <property type="evidence" value="ECO:0007669"/>
    <property type="project" value="TreeGrafter"/>
</dbReference>
<evidence type="ECO:0000313" key="4">
    <source>
        <dbReference type="EMBL" id="CAL4786356.1"/>
    </source>
</evidence>
<evidence type="ECO:0000256" key="1">
    <source>
        <dbReference type="ARBA" id="ARBA00023186"/>
    </source>
</evidence>
<name>A0A9P1CVG2_9DINO</name>
<dbReference type="AlphaFoldDB" id="A0A9P1CVG2"/>
<accession>A0A9P1CVG2</accession>
<dbReference type="PANTHER" id="PTHR12469:SF2">
    <property type="entry name" value="SUCCINATE DEHYDROGENASE ASSEMBLY FACTOR 2, MITOCHONDRIAL"/>
    <property type="match status" value="1"/>
</dbReference>
<dbReference type="Proteomes" id="UP001152797">
    <property type="component" value="Unassembled WGS sequence"/>
</dbReference>
<reference evidence="3" key="2">
    <citation type="submission" date="2024-04" db="EMBL/GenBank/DDBJ databases">
        <authorList>
            <person name="Chen Y."/>
            <person name="Shah S."/>
            <person name="Dougan E. K."/>
            <person name="Thang M."/>
            <person name="Chan C."/>
        </authorList>
    </citation>
    <scope>NUCLEOTIDE SEQUENCE [LARGE SCALE GENOMIC DNA]</scope>
</reference>
<dbReference type="InterPro" id="IPR036714">
    <property type="entry name" value="SDH_sf"/>
</dbReference>